<name>A0AAV4MKG9_9ARAC</name>
<evidence type="ECO:0000313" key="2">
    <source>
        <dbReference type="Proteomes" id="UP001054837"/>
    </source>
</evidence>
<reference evidence="1 2" key="1">
    <citation type="submission" date="2021-06" db="EMBL/GenBank/DDBJ databases">
        <title>Caerostris darwini draft genome.</title>
        <authorList>
            <person name="Kono N."/>
            <person name="Arakawa K."/>
        </authorList>
    </citation>
    <scope>NUCLEOTIDE SEQUENCE [LARGE SCALE GENOMIC DNA]</scope>
</reference>
<feature type="non-terminal residue" evidence="1">
    <location>
        <position position="1"/>
    </location>
</feature>
<accession>A0AAV4MKG9</accession>
<organism evidence="1 2">
    <name type="scientific">Caerostris darwini</name>
    <dbReference type="NCBI Taxonomy" id="1538125"/>
    <lineage>
        <taxon>Eukaryota</taxon>
        <taxon>Metazoa</taxon>
        <taxon>Ecdysozoa</taxon>
        <taxon>Arthropoda</taxon>
        <taxon>Chelicerata</taxon>
        <taxon>Arachnida</taxon>
        <taxon>Araneae</taxon>
        <taxon>Araneomorphae</taxon>
        <taxon>Entelegynae</taxon>
        <taxon>Araneoidea</taxon>
        <taxon>Araneidae</taxon>
        <taxon>Caerostris</taxon>
    </lineage>
</organism>
<sequence>QFHCKNFTKQHPNITHYSIPYPNWSLNGNAGLSIPPGLIHPNSQLITDSLSDELSRLRIVIPSWAPIQSNRATQGRPLLLLRFLGDVKQEKLS</sequence>
<protein>
    <submittedName>
        <fullName evidence="1">Uncharacterized protein</fullName>
    </submittedName>
</protein>
<dbReference type="AlphaFoldDB" id="A0AAV4MKG9"/>
<evidence type="ECO:0000313" key="1">
    <source>
        <dbReference type="EMBL" id="GIX72305.1"/>
    </source>
</evidence>
<proteinExistence type="predicted"/>
<keyword evidence="2" id="KW-1185">Reference proteome</keyword>
<dbReference type="Proteomes" id="UP001054837">
    <property type="component" value="Unassembled WGS sequence"/>
</dbReference>
<comment type="caution">
    <text evidence="1">The sequence shown here is derived from an EMBL/GenBank/DDBJ whole genome shotgun (WGS) entry which is preliminary data.</text>
</comment>
<gene>
    <name evidence="1" type="ORF">CDAR_88221</name>
</gene>
<dbReference type="EMBL" id="BPLQ01000516">
    <property type="protein sequence ID" value="GIX72305.1"/>
    <property type="molecule type" value="Genomic_DNA"/>
</dbReference>